<dbReference type="AlphaFoldDB" id="A0A7Z0ISE6"/>
<evidence type="ECO:0000256" key="1">
    <source>
        <dbReference type="SAM" id="Phobius"/>
    </source>
</evidence>
<accession>A0A7Z0ISE6</accession>
<reference evidence="2 3" key="1">
    <citation type="submission" date="2020-07" db="EMBL/GenBank/DDBJ databases">
        <title>Sequencing the genomes of 1000 actinobacteria strains.</title>
        <authorList>
            <person name="Klenk H.-P."/>
        </authorList>
    </citation>
    <scope>NUCLEOTIDE SEQUENCE [LARGE SCALE GENOMIC DNA]</scope>
    <source>
        <strain evidence="2 3">DSM 26487</strain>
    </source>
</reference>
<keyword evidence="1" id="KW-1133">Transmembrane helix</keyword>
<sequence>MNDPETSFRTALHERVADQHPDYARISAGAISAGSRIRRRRRITVTVGAAAAVAAFAAGGLGLSQLLNTTAVDQAPLGAAAPSASASTAPLASGQSLDVGDGVTGQVVTNDEAKTMDITVQAVSGLRGAGTGFTIVLSGPAGAVEQKWSNDTLLEDYPGVRIATEGARKGLVDKVPVEQPPGWTCEWSLIDDKASCTSEDGGVAGLAIRPAKDYQVWSTSPDKAGPGSGAYLTEVHGDIFISVQSGEGTTDAELEAFASSLRWTD</sequence>
<gene>
    <name evidence="2" type="ORF">BJ988_002366</name>
</gene>
<protein>
    <submittedName>
        <fullName evidence="2">Uncharacterized protein</fullName>
    </submittedName>
</protein>
<dbReference type="RefSeq" id="WP_179658172.1">
    <property type="nucleotide sequence ID" value="NZ_JACBZR010000001.1"/>
</dbReference>
<evidence type="ECO:0000313" key="3">
    <source>
        <dbReference type="Proteomes" id="UP000564496"/>
    </source>
</evidence>
<name>A0A7Z0ISE6_9ACTN</name>
<comment type="caution">
    <text evidence="2">The sequence shown here is derived from an EMBL/GenBank/DDBJ whole genome shotgun (WGS) entry which is preliminary data.</text>
</comment>
<proteinExistence type="predicted"/>
<evidence type="ECO:0000313" key="2">
    <source>
        <dbReference type="EMBL" id="NYI77718.1"/>
    </source>
</evidence>
<feature type="transmembrane region" description="Helical" evidence="1">
    <location>
        <begin position="43"/>
        <end position="63"/>
    </location>
</feature>
<organism evidence="2 3">
    <name type="scientific">Nocardioides panzhihuensis</name>
    <dbReference type="NCBI Taxonomy" id="860243"/>
    <lineage>
        <taxon>Bacteria</taxon>
        <taxon>Bacillati</taxon>
        <taxon>Actinomycetota</taxon>
        <taxon>Actinomycetes</taxon>
        <taxon>Propionibacteriales</taxon>
        <taxon>Nocardioidaceae</taxon>
        <taxon>Nocardioides</taxon>
    </lineage>
</organism>
<keyword evidence="1" id="KW-0812">Transmembrane</keyword>
<dbReference type="EMBL" id="JACBZR010000001">
    <property type="protein sequence ID" value="NYI77718.1"/>
    <property type="molecule type" value="Genomic_DNA"/>
</dbReference>
<dbReference type="Proteomes" id="UP000564496">
    <property type="component" value="Unassembled WGS sequence"/>
</dbReference>
<keyword evidence="3" id="KW-1185">Reference proteome</keyword>
<keyword evidence="1" id="KW-0472">Membrane</keyword>